<dbReference type="AlphaFoldDB" id="A0A934KCN9"/>
<proteinExistence type="inferred from homology"/>
<evidence type="ECO:0000313" key="4">
    <source>
        <dbReference type="EMBL" id="MBJ7608953.1"/>
    </source>
</evidence>
<dbReference type="Proteomes" id="UP000614410">
    <property type="component" value="Unassembled WGS sequence"/>
</dbReference>
<organism evidence="4 5">
    <name type="scientific">Candidatus Amunia macphersoniae</name>
    <dbReference type="NCBI Taxonomy" id="3127014"/>
    <lineage>
        <taxon>Bacteria</taxon>
        <taxon>Bacillati</taxon>
        <taxon>Candidatus Dormiibacterota</taxon>
        <taxon>Candidatus Dormibacteria</taxon>
        <taxon>Candidatus Aeolococcales</taxon>
        <taxon>Candidatus Aeolococcaceae</taxon>
        <taxon>Candidatus Amunia</taxon>
    </lineage>
</organism>
<evidence type="ECO:0000259" key="3">
    <source>
        <dbReference type="Pfam" id="PF00582"/>
    </source>
</evidence>
<reference evidence="4 5" key="1">
    <citation type="submission" date="2020-10" db="EMBL/GenBank/DDBJ databases">
        <title>Ca. Dormibacterota MAGs.</title>
        <authorList>
            <person name="Montgomery K."/>
        </authorList>
    </citation>
    <scope>NUCLEOTIDE SEQUENCE [LARGE SCALE GENOMIC DNA]</scope>
    <source>
        <strain evidence="4">Mitchell_Peninsula_5</strain>
    </source>
</reference>
<comment type="similarity">
    <text evidence="1">Belongs to the universal stress protein A family.</text>
</comment>
<evidence type="ECO:0000256" key="1">
    <source>
        <dbReference type="ARBA" id="ARBA00008791"/>
    </source>
</evidence>
<evidence type="ECO:0000256" key="2">
    <source>
        <dbReference type="SAM" id="MobiDB-lite"/>
    </source>
</evidence>
<gene>
    <name evidence="4" type="ORF">JF887_05925</name>
</gene>
<protein>
    <submittedName>
        <fullName evidence="4">Universal stress protein</fullName>
    </submittedName>
</protein>
<feature type="domain" description="UspA" evidence="3">
    <location>
        <begin position="75"/>
        <end position="109"/>
    </location>
</feature>
<dbReference type="Pfam" id="PF00582">
    <property type="entry name" value="Usp"/>
    <property type="match status" value="1"/>
</dbReference>
<dbReference type="InterPro" id="IPR006016">
    <property type="entry name" value="UspA"/>
</dbReference>
<feature type="region of interest" description="Disordered" evidence="2">
    <location>
        <begin position="1"/>
        <end position="22"/>
    </location>
</feature>
<dbReference type="PRINTS" id="PR01438">
    <property type="entry name" value="UNVRSLSTRESS"/>
</dbReference>
<comment type="caution">
    <text evidence="4">The sequence shown here is derived from an EMBL/GenBank/DDBJ whole genome shotgun (WGS) entry which is preliminary data.</text>
</comment>
<dbReference type="EMBL" id="JAEKNN010000026">
    <property type="protein sequence ID" value="MBJ7608953.1"/>
    <property type="molecule type" value="Genomic_DNA"/>
</dbReference>
<sequence length="127" mass="13813">MVRSGSSRLRTPRRTSSWSSQSNTRIRVVVIDAKSRTRRSRADGTKASGAPWVVPAMVDSTAGRARSDLMDMRRIVVGSRGRGGFRELLLGSVAHHVTQHSKHPVVVVPRLAVRTELDALATVTATS</sequence>
<feature type="region of interest" description="Disordered" evidence="2">
    <location>
        <begin position="29"/>
        <end position="48"/>
    </location>
</feature>
<accession>A0A934KCN9</accession>
<name>A0A934KCN9_9BACT</name>
<evidence type="ECO:0000313" key="5">
    <source>
        <dbReference type="Proteomes" id="UP000614410"/>
    </source>
</evidence>
<dbReference type="InterPro" id="IPR014729">
    <property type="entry name" value="Rossmann-like_a/b/a_fold"/>
</dbReference>
<dbReference type="Gene3D" id="3.40.50.620">
    <property type="entry name" value="HUPs"/>
    <property type="match status" value="1"/>
</dbReference>
<dbReference type="SUPFAM" id="SSF52402">
    <property type="entry name" value="Adenine nucleotide alpha hydrolases-like"/>
    <property type="match status" value="1"/>
</dbReference>
<dbReference type="InterPro" id="IPR006015">
    <property type="entry name" value="Universal_stress_UspA"/>
</dbReference>